<feature type="domain" description="N-acetyltransferase" evidence="1">
    <location>
        <begin position="7"/>
        <end position="171"/>
    </location>
</feature>
<organism evidence="2 3">
    <name type="scientific">Jiangella alba</name>
    <dbReference type="NCBI Taxonomy" id="561176"/>
    <lineage>
        <taxon>Bacteria</taxon>
        <taxon>Bacillati</taxon>
        <taxon>Actinomycetota</taxon>
        <taxon>Actinomycetes</taxon>
        <taxon>Jiangellales</taxon>
        <taxon>Jiangellaceae</taxon>
        <taxon>Jiangella</taxon>
    </lineage>
</organism>
<dbReference type="Proteomes" id="UP000181980">
    <property type="component" value="Unassembled WGS sequence"/>
</dbReference>
<dbReference type="PANTHER" id="PTHR43415">
    <property type="entry name" value="SPERMIDINE N(1)-ACETYLTRANSFERASE"/>
    <property type="match status" value="1"/>
</dbReference>
<dbReference type="RefSeq" id="WP_069109838.1">
    <property type="nucleotide sequence ID" value="NZ_FNUC01000004.1"/>
</dbReference>
<proteinExistence type="predicted"/>
<dbReference type="AlphaFoldDB" id="A0A1H5PBT1"/>
<dbReference type="Gene3D" id="3.40.630.30">
    <property type="match status" value="1"/>
</dbReference>
<dbReference type="STRING" id="561176.SAMN04488561_4066"/>
<sequence length="175" mass="19776">MLTGDLVRLRPLEPSDAAAHHRWNHDPEVMQWFAHGYPVSAERFAGEYGERPKNSYERVVLGIETLDGGRLTGVVALSGAEPETGGAELDLYIGEKDCWGRGYGTEATRLICRYGFDAMRLHRIQLWVADENAPAIRVYQKLGFVEEGRARDTLRRHGRWHAMVLMSLLEGELRG</sequence>
<dbReference type="InterPro" id="IPR000182">
    <property type="entry name" value="GNAT_dom"/>
</dbReference>
<dbReference type="Pfam" id="PF13302">
    <property type="entry name" value="Acetyltransf_3"/>
    <property type="match status" value="1"/>
</dbReference>
<dbReference type="InterPro" id="IPR016181">
    <property type="entry name" value="Acyl_CoA_acyltransferase"/>
</dbReference>
<evidence type="ECO:0000259" key="1">
    <source>
        <dbReference type="PROSITE" id="PS51186"/>
    </source>
</evidence>
<evidence type="ECO:0000313" key="3">
    <source>
        <dbReference type="Proteomes" id="UP000181980"/>
    </source>
</evidence>
<dbReference type="EMBL" id="FNUC01000004">
    <property type="protein sequence ID" value="SEF11393.1"/>
    <property type="molecule type" value="Genomic_DNA"/>
</dbReference>
<dbReference type="PANTHER" id="PTHR43415:SF3">
    <property type="entry name" value="GNAT-FAMILY ACETYLTRANSFERASE"/>
    <property type="match status" value="1"/>
</dbReference>
<accession>A0A1H5PBT1</accession>
<gene>
    <name evidence="2" type="ORF">SAMN04488561_4066</name>
</gene>
<keyword evidence="3" id="KW-1185">Reference proteome</keyword>
<reference evidence="3" key="1">
    <citation type="submission" date="2016-10" db="EMBL/GenBank/DDBJ databases">
        <authorList>
            <person name="Varghese N."/>
            <person name="Submissions S."/>
        </authorList>
    </citation>
    <scope>NUCLEOTIDE SEQUENCE [LARGE SCALE GENOMIC DNA]</scope>
    <source>
        <strain evidence="3">DSM 45237</strain>
    </source>
</reference>
<dbReference type="GO" id="GO:0016747">
    <property type="term" value="F:acyltransferase activity, transferring groups other than amino-acyl groups"/>
    <property type="evidence" value="ECO:0007669"/>
    <property type="project" value="InterPro"/>
</dbReference>
<evidence type="ECO:0000313" key="2">
    <source>
        <dbReference type="EMBL" id="SEF11393.1"/>
    </source>
</evidence>
<dbReference type="SUPFAM" id="SSF55729">
    <property type="entry name" value="Acyl-CoA N-acyltransferases (Nat)"/>
    <property type="match status" value="1"/>
</dbReference>
<keyword evidence="2" id="KW-0808">Transferase</keyword>
<protein>
    <submittedName>
        <fullName evidence="2">Protein N-acetyltransferase, RimJ/RimL family</fullName>
    </submittedName>
</protein>
<name>A0A1H5PBT1_9ACTN</name>
<dbReference type="PROSITE" id="PS51186">
    <property type="entry name" value="GNAT"/>
    <property type="match status" value="1"/>
</dbReference>
<dbReference type="OrthoDB" id="9814648at2"/>